<evidence type="ECO:0000313" key="2">
    <source>
        <dbReference type="EMBL" id="TGY40606.1"/>
    </source>
</evidence>
<feature type="compositionally biased region" description="Basic and acidic residues" evidence="1">
    <location>
        <begin position="195"/>
        <end position="208"/>
    </location>
</feature>
<organism evidence="2 3">
    <name type="scientific">Clostridium sartagoforme</name>
    <dbReference type="NCBI Taxonomy" id="84031"/>
    <lineage>
        <taxon>Bacteria</taxon>
        <taxon>Bacillati</taxon>
        <taxon>Bacillota</taxon>
        <taxon>Clostridia</taxon>
        <taxon>Eubacteriales</taxon>
        <taxon>Clostridiaceae</taxon>
        <taxon>Clostridium</taxon>
    </lineage>
</organism>
<dbReference type="Pfam" id="PF09551">
    <property type="entry name" value="Spore_II_R"/>
    <property type="match status" value="1"/>
</dbReference>
<reference evidence="2 3" key="1">
    <citation type="submission" date="2019-04" db="EMBL/GenBank/DDBJ databases">
        <title>Microbes associate with the intestines of laboratory mice.</title>
        <authorList>
            <person name="Navarre W."/>
            <person name="Wong E."/>
            <person name="Huang K."/>
            <person name="Tropini C."/>
            <person name="Ng K."/>
            <person name="Yu B."/>
        </authorList>
    </citation>
    <scope>NUCLEOTIDE SEQUENCE [LARGE SCALE GENOMIC DNA]</scope>
    <source>
        <strain evidence="2 3">NM50_B9-20</strain>
    </source>
</reference>
<name>A0A4S2DF37_9CLOT</name>
<dbReference type="RefSeq" id="WP_136007999.1">
    <property type="nucleotide sequence ID" value="NZ_SRYR01000012.1"/>
</dbReference>
<sequence length="231" mass="26803">MKNKILIILSIILMIFFNGCTNLKDGQDVSFNNNENEELIYEDIVDKIIRFHVIANSDSDEDQDLKLKVRDRVVEFISGKLDKSASLEESREMILSNKEKMEGIAREVIEENNYSYGVVSDLSRENFPDKVYGDVIFPQGEYEAYRIIIGDGKGANWWCVMFPPLCFVDGTKEVVDSSEIKKQIEDGEEDSPNENIKEKNIKEEKDKEIKGENENKKIIFKFKIFDFLFKK</sequence>
<dbReference type="EMBL" id="SRYR01000012">
    <property type="protein sequence ID" value="TGY40606.1"/>
    <property type="molecule type" value="Genomic_DNA"/>
</dbReference>
<dbReference type="Proteomes" id="UP000306888">
    <property type="component" value="Unassembled WGS sequence"/>
</dbReference>
<gene>
    <name evidence="2" type="primary">spoIIR</name>
    <name evidence="2" type="ORF">E5347_14780</name>
</gene>
<dbReference type="InterPro" id="IPR014202">
    <property type="entry name" value="Spore_II_R"/>
</dbReference>
<dbReference type="OrthoDB" id="9793324at2"/>
<dbReference type="NCBIfam" id="TIGR02837">
    <property type="entry name" value="spore_II_R"/>
    <property type="match status" value="1"/>
</dbReference>
<proteinExistence type="predicted"/>
<evidence type="ECO:0000313" key="3">
    <source>
        <dbReference type="Proteomes" id="UP000306888"/>
    </source>
</evidence>
<protein>
    <submittedName>
        <fullName evidence="2">Stage II sporulation protein R</fullName>
    </submittedName>
</protein>
<feature type="region of interest" description="Disordered" evidence="1">
    <location>
        <begin position="183"/>
        <end position="208"/>
    </location>
</feature>
<accession>A0A4S2DF37</accession>
<comment type="caution">
    <text evidence="2">The sequence shown here is derived from an EMBL/GenBank/DDBJ whole genome shotgun (WGS) entry which is preliminary data.</text>
</comment>
<keyword evidence="3" id="KW-1185">Reference proteome</keyword>
<evidence type="ECO:0000256" key="1">
    <source>
        <dbReference type="SAM" id="MobiDB-lite"/>
    </source>
</evidence>
<dbReference type="AlphaFoldDB" id="A0A4S2DF37"/>